<evidence type="ECO:0000313" key="1">
    <source>
        <dbReference type="EMBL" id="EMC90860.1"/>
    </source>
</evidence>
<accession>M2MX81</accession>
<organism evidence="1 2">
    <name type="scientific">Baudoinia panamericana (strain UAMH 10762)</name>
    <name type="common">Angels' share fungus</name>
    <name type="synonym">Baudoinia compniacensis (strain UAMH 10762)</name>
    <dbReference type="NCBI Taxonomy" id="717646"/>
    <lineage>
        <taxon>Eukaryota</taxon>
        <taxon>Fungi</taxon>
        <taxon>Dikarya</taxon>
        <taxon>Ascomycota</taxon>
        <taxon>Pezizomycotina</taxon>
        <taxon>Dothideomycetes</taxon>
        <taxon>Dothideomycetidae</taxon>
        <taxon>Mycosphaerellales</taxon>
        <taxon>Teratosphaeriaceae</taxon>
        <taxon>Baudoinia</taxon>
    </lineage>
</organism>
<keyword evidence="2" id="KW-1185">Reference proteome</keyword>
<name>M2MX81_BAUPA</name>
<dbReference type="RefSeq" id="XP_007682016.1">
    <property type="nucleotide sequence ID" value="XM_007683826.1"/>
</dbReference>
<dbReference type="EMBL" id="KB445566">
    <property type="protein sequence ID" value="EMC90860.1"/>
    <property type="molecule type" value="Genomic_DNA"/>
</dbReference>
<reference evidence="1 2" key="1">
    <citation type="journal article" date="2012" name="PLoS Pathog.">
        <title>Diverse lifestyles and strategies of plant pathogenesis encoded in the genomes of eighteen Dothideomycetes fungi.</title>
        <authorList>
            <person name="Ohm R.A."/>
            <person name="Feau N."/>
            <person name="Henrissat B."/>
            <person name="Schoch C.L."/>
            <person name="Horwitz B.A."/>
            <person name="Barry K.W."/>
            <person name="Condon B.J."/>
            <person name="Copeland A.C."/>
            <person name="Dhillon B."/>
            <person name="Glaser F."/>
            <person name="Hesse C.N."/>
            <person name="Kosti I."/>
            <person name="LaButti K."/>
            <person name="Lindquist E.A."/>
            <person name="Lucas S."/>
            <person name="Salamov A.A."/>
            <person name="Bradshaw R.E."/>
            <person name="Ciuffetti L."/>
            <person name="Hamelin R.C."/>
            <person name="Kema G.H.J."/>
            <person name="Lawrence C."/>
            <person name="Scott J.A."/>
            <person name="Spatafora J.W."/>
            <person name="Turgeon B.G."/>
            <person name="de Wit P.J.G.M."/>
            <person name="Zhong S."/>
            <person name="Goodwin S.B."/>
            <person name="Grigoriev I.V."/>
        </authorList>
    </citation>
    <scope>NUCLEOTIDE SEQUENCE [LARGE SCALE GENOMIC DNA]</scope>
    <source>
        <strain evidence="1 2">UAMH 10762</strain>
    </source>
</reference>
<evidence type="ECO:0000313" key="2">
    <source>
        <dbReference type="Proteomes" id="UP000011761"/>
    </source>
</evidence>
<protein>
    <submittedName>
        <fullName evidence="1">Uncharacterized protein</fullName>
    </submittedName>
</protein>
<proteinExistence type="predicted"/>
<dbReference type="GeneID" id="19112161"/>
<dbReference type="Proteomes" id="UP000011761">
    <property type="component" value="Unassembled WGS sequence"/>
</dbReference>
<sequence length="134" mass="15150">MGVDAQSFLRRAAAFTTGHDCVVLLYASSKRCLCQLFHHPRRGWSKICHRMEQMLQRWRSWRLVTGGRLALRQDADAADCSIAYYRFRVTKGSMIAVAGPNGRLRRRGGGDLLLKCWREVCGEPECLPGDLSPP</sequence>
<gene>
    <name evidence="1" type="ORF">BAUCODRAFT_335535</name>
</gene>
<dbReference type="AlphaFoldDB" id="M2MX81"/>
<dbReference type="KEGG" id="bcom:BAUCODRAFT_335535"/>
<dbReference type="HOGENOM" id="CLU_1895796_0_0_1"/>